<keyword evidence="3" id="KW-1185">Reference proteome</keyword>
<protein>
    <submittedName>
        <fullName evidence="2">Uncharacterized protein</fullName>
    </submittedName>
</protein>
<sequence>MRRLLVNTLLLLSLGAAALGCSSRAQVICELECACQHCSDHDEIRVCESHAAREEVADVYGCSDAWTAFTVCYEEKGTCDETSDLFSTREENNADRCGKEARGLLDCIEAASAHDGNWF</sequence>
<proteinExistence type="predicted"/>
<dbReference type="AlphaFoldDB" id="A0A6N7PJQ0"/>
<organism evidence="2 3">
    <name type="scientific">Polyangium spumosum</name>
    <dbReference type="NCBI Taxonomy" id="889282"/>
    <lineage>
        <taxon>Bacteria</taxon>
        <taxon>Pseudomonadati</taxon>
        <taxon>Myxococcota</taxon>
        <taxon>Polyangia</taxon>
        <taxon>Polyangiales</taxon>
        <taxon>Polyangiaceae</taxon>
        <taxon>Polyangium</taxon>
    </lineage>
</organism>
<dbReference type="EMBL" id="WJIE01000001">
    <property type="protein sequence ID" value="MRG90385.1"/>
    <property type="molecule type" value="Genomic_DNA"/>
</dbReference>
<evidence type="ECO:0000313" key="3">
    <source>
        <dbReference type="Proteomes" id="UP000440224"/>
    </source>
</evidence>
<feature type="chain" id="PRO_5026750608" evidence="1">
    <location>
        <begin position="19"/>
        <end position="119"/>
    </location>
</feature>
<dbReference type="OrthoDB" id="9852418at2"/>
<name>A0A6N7PJQ0_9BACT</name>
<dbReference type="Proteomes" id="UP000440224">
    <property type="component" value="Unassembled WGS sequence"/>
</dbReference>
<evidence type="ECO:0000313" key="2">
    <source>
        <dbReference type="EMBL" id="MRG90385.1"/>
    </source>
</evidence>
<reference evidence="2 3" key="1">
    <citation type="submission" date="2019-10" db="EMBL/GenBank/DDBJ databases">
        <title>A soil myxobacterium in the family Polyangiaceae.</title>
        <authorList>
            <person name="Li Y."/>
            <person name="Wang J."/>
        </authorList>
    </citation>
    <scope>NUCLEOTIDE SEQUENCE [LARGE SCALE GENOMIC DNA]</scope>
    <source>
        <strain evidence="2 3">DSM 14734</strain>
    </source>
</reference>
<dbReference type="PROSITE" id="PS51257">
    <property type="entry name" value="PROKAR_LIPOPROTEIN"/>
    <property type="match status" value="1"/>
</dbReference>
<evidence type="ECO:0000256" key="1">
    <source>
        <dbReference type="SAM" id="SignalP"/>
    </source>
</evidence>
<comment type="caution">
    <text evidence="2">The sequence shown here is derived from an EMBL/GenBank/DDBJ whole genome shotgun (WGS) entry which is preliminary data.</text>
</comment>
<gene>
    <name evidence="2" type="ORF">GF068_00375</name>
</gene>
<feature type="signal peptide" evidence="1">
    <location>
        <begin position="1"/>
        <end position="18"/>
    </location>
</feature>
<dbReference type="RefSeq" id="WP_153817306.1">
    <property type="nucleotide sequence ID" value="NZ_WJIE01000001.1"/>
</dbReference>
<accession>A0A6N7PJQ0</accession>
<keyword evidence="1" id="KW-0732">Signal</keyword>